<name>A0A562ZXV1_9BURK</name>
<dbReference type="Pfam" id="PF03472">
    <property type="entry name" value="Autoind_bind"/>
    <property type="match status" value="1"/>
</dbReference>
<keyword evidence="2" id="KW-0238">DNA-binding</keyword>
<dbReference type="OrthoDB" id="9774661at2"/>
<dbReference type="InterPro" id="IPR005143">
    <property type="entry name" value="TF_LuxR_autoind-bd_dom"/>
</dbReference>
<feature type="domain" description="HTH luxR-type" evidence="4">
    <location>
        <begin position="172"/>
        <end position="237"/>
    </location>
</feature>
<dbReference type="SUPFAM" id="SSF75516">
    <property type="entry name" value="Pheromone-binding domain of LuxR-like quorum-sensing transcription factors"/>
    <property type="match status" value="1"/>
</dbReference>
<organism evidence="5 6">
    <name type="scientific">Caenimonas sedimenti</name>
    <dbReference type="NCBI Taxonomy" id="2596921"/>
    <lineage>
        <taxon>Bacteria</taxon>
        <taxon>Pseudomonadati</taxon>
        <taxon>Pseudomonadota</taxon>
        <taxon>Betaproteobacteria</taxon>
        <taxon>Burkholderiales</taxon>
        <taxon>Comamonadaceae</taxon>
        <taxon>Caenimonas</taxon>
    </lineage>
</organism>
<evidence type="ECO:0000313" key="5">
    <source>
        <dbReference type="EMBL" id="TWO73216.1"/>
    </source>
</evidence>
<reference evidence="5 6" key="1">
    <citation type="submission" date="2019-07" db="EMBL/GenBank/DDBJ databases">
        <title>Caenimonas sedimenti sp. nov., isolated from activated sludge.</title>
        <authorList>
            <person name="Xu J."/>
        </authorList>
    </citation>
    <scope>NUCLEOTIDE SEQUENCE [LARGE SCALE GENOMIC DNA]</scope>
    <source>
        <strain evidence="5 6">HX-9-20</strain>
    </source>
</reference>
<dbReference type="AlphaFoldDB" id="A0A562ZXV1"/>
<dbReference type="SMART" id="SM00421">
    <property type="entry name" value="HTH_LUXR"/>
    <property type="match status" value="1"/>
</dbReference>
<keyword evidence="1" id="KW-0805">Transcription regulation</keyword>
<dbReference type="InterPro" id="IPR016032">
    <property type="entry name" value="Sig_transdc_resp-reg_C-effctor"/>
</dbReference>
<evidence type="ECO:0000259" key="4">
    <source>
        <dbReference type="PROSITE" id="PS50043"/>
    </source>
</evidence>
<dbReference type="CDD" id="cd06170">
    <property type="entry name" value="LuxR_C_like"/>
    <property type="match status" value="1"/>
</dbReference>
<dbReference type="PROSITE" id="PS50043">
    <property type="entry name" value="HTH_LUXR_2"/>
    <property type="match status" value="1"/>
</dbReference>
<dbReference type="SUPFAM" id="SSF46894">
    <property type="entry name" value="C-terminal effector domain of the bipartite response regulators"/>
    <property type="match status" value="1"/>
</dbReference>
<dbReference type="GO" id="GO:0003677">
    <property type="term" value="F:DNA binding"/>
    <property type="evidence" value="ECO:0007669"/>
    <property type="project" value="UniProtKB-KW"/>
</dbReference>
<sequence>MKDAAQLSQIASMTAAVDEADFLQKAQAAARAIGFEHVLLGFEWRRHSLPPIQHVTSGFPAGYQQVYVERGLIMLDPTVPYCQTHTQPLEWDEAMYTSPQSREVLEESRKYGLSHGLSVPVHESGSIASMLSLGRDKPFESDSEREVVMAGGSVLANCAHVVIKRVLFPAFAAQLRARLTKRELECLQWIAQGKSNTVIADILRISENAVEYHLKSLFPKLKVSTRVQAAIVAVEMSLV</sequence>
<keyword evidence="6" id="KW-1185">Reference proteome</keyword>
<evidence type="ECO:0000256" key="3">
    <source>
        <dbReference type="ARBA" id="ARBA00023163"/>
    </source>
</evidence>
<dbReference type="PANTHER" id="PTHR44688">
    <property type="entry name" value="DNA-BINDING TRANSCRIPTIONAL ACTIVATOR DEVR_DOSR"/>
    <property type="match status" value="1"/>
</dbReference>
<dbReference type="InterPro" id="IPR000792">
    <property type="entry name" value="Tscrpt_reg_LuxR_C"/>
</dbReference>
<dbReference type="Gene3D" id="1.10.10.10">
    <property type="entry name" value="Winged helix-like DNA-binding domain superfamily/Winged helix DNA-binding domain"/>
    <property type="match status" value="1"/>
</dbReference>
<proteinExistence type="predicted"/>
<comment type="caution">
    <text evidence="5">The sequence shown here is derived from an EMBL/GenBank/DDBJ whole genome shotgun (WGS) entry which is preliminary data.</text>
</comment>
<dbReference type="PANTHER" id="PTHR44688:SF25">
    <property type="entry name" value="HTH LUXR-TYPE DOMAIN-CONTAINING PROTEIN"/>
    <property type="match status" value="1"/>
</dbReference>
<protein>
    <submittedName>
        <fullName evidence="5">LuxR family transcriptional regulator</fullName>
    </submittedName>
</protein>
<dbReference type="Gene3D" id="3.30.450.80">
    <property type="entry name" value="Transcription factor LuxR-like, autoinducer-binding domain"/>
    <property type="match status" value="1"/>
</dbReference>
<accession>A0A562ZXV1</accession>
<dbReference type="InterPro" id="IPR036693">
    <property type="entry name" value="TF_LuxR_autoind-bd_dom_sf"/>
</dbReference>
<dbReference type="InterPro" id="IPR036388">
    <property type="entry name" value="WH-like_DNA-bd_sf"/>
</dbReference>
<evidence type="ECO:0000313" key="6">
    <source>
        <dbReference type="Proteomes" id="UP000318199"/>
    </source>
</evidence>
<dbReference type="Pfam" id="PF00196">
    <property type="entry name" value="GerE"/>
    <property type="match status" value="1"/>
</dbReference>
<gene>
    <name evidence="5" type="ORF">FN976_02985</name>
</gene>
<dbReference type="Proteomes" id="UP000318199">
    <property type="component" value="Unassembled WGS sequence"/>
</dbReference>
<dbReference type="GO" id="GO:0006355">
    <property type="term" value="P:regulation of DNA-templated transcription"/>
    <property type="evidence" value="ECO:0007669"/>
    <property type="project" value="InterPro"/>
</dbReference>
<keyword evidence="3" id="KW-0804">Transcription</keyword>
<evidence type="ECO:0000256" key="2">
    <source>
        <dbReference type="ARBA" id="ARBA00023125"/>
    </source>
</evidence>
<evidence type="ECO:0000256" key="1">
    <source>
        <dbReference type="ARBA" id="ARBA00023015"/>
    </source>
</evidence>
<dbReference type="PRINTS" id="PR00038">
    <property type="entry name" value="HTHLUXR"/>
</dbReference>
<dbReference type="RefSeq" id="WP_145890791.1">
    <property type="nucleotide sequence ID" value="NZ_VOBQ01000002.1"/>
</dbReference>
<dbReference type="EMBL" id="VOBQ01000002">
    <property type="protein sequence ID" value="TWO73216.1"/>
    <property type="molecule type" value="Genomic_DNA"/>
</dbReference>